<dbReference type="FunCoup" id="A0A0G4H3T8">
    <property type="interactions" value="282"/>
</dbReference>
<organism evidence="13 14">
    <name type="scientific">Vitrella brassicaformis (strain CCMP3155)</name>
    <dbReference type="NCBI Taxonomy" id="1169540"/>
    <lineage>
        <taxon>Eukaryota</taxon>
        <taxon>Sar</taxon>
        <taxon>Alveolata</taxon>
        <taxon>Colpodellida</taxon>
        <taxon>Vitrellaceae</taxon>
        <taxon>Vitrella</taxon>
    </lineage>
</organism>
<evidence type="ECO:0000256" key="3">
    <source>
        <dbReference type="ARBA" id="ARBA00022670"/>
    </source>
</evidence>
<keyword evidence="4 10" id="KW-0479">Metal-binding</keyword>
<evidence type="ECO:0000256" key="6">
    <source>
        <dbReference type="ARBA" id="ARBA00022833"/>
    </source>
</evidence>
<evidence type="ECO:0000256" key="10">
    <source>
        <dbReference type="RuleBase" id="RU003435"/>
    </source>
</evidence>
<dbReference type="InterPro" id="IPR024079">
    <property type="entry name" value="MetalloPept_cat_dom_sf"/>
</dbReference>
<dbReference type="VEuPathDB" id="CryptoDB:Vbra_6514"/>
<dbReference type="InParanoid" id="A0A0G4H3T8"/>
<dbReference type="PANTHER" id="PTHR11804:SF79">
    <property type="entry name" value="MITOCHONDRIAL INTERMEDIATE PEPTIDASE"/>
    <property type="match status" value="1"/>
</dbReference>
<dbReference type="OMA" id="QYYRNML"/>
<keyword evidence="14" id="KW-1185">Reference proteome</keyword>
<dbReference type="CDD" id="cd06457">
    <property type="entry name" value="M3A_MIP"/>
    <property type="match status" value="1"/>
</dbReference>
<comment type="subcellular location">
    <subcellularLocation>
        <location evidence="1">Mitochondrion</location>
    </subcellularLocation>
</comment>
<dbReference type="GO" id="GO:0006518">
    <property type="term" value="P:peptide metabolic process"/>
    <property type="evidence" value="ECO:0007669"/>
    <property type="project" value="TreeGrafter"/>
</dbReference>
<evidence type="ECO:0000256" key="4">
    <source>
        <dbReference type="ARBA" id="ARBA00022723"/>
    </source>
</evidence>
<comment type="cofactor">
    <cofactor evidence="10">
        <name>Zn(2+)</name>
        <dbReference type="ChEBI" id="CHEBI:29105"/>
    </cofactor>
    <text evidence="10">Binds 1 zinc ion.</text>
</comment>
<name>A0A0G4H3T8_VITBC</name>
<reference evidence="13 14" key="1">
    <citation type="submission" date="2014-11" db="EMBL/GenBank/DDBJ databases">
        <authorList>
            <person name="Zhu J."/>
            <person name="Qi W."/>
            <person name="Song R."/>
        </authorList>
    </citation>
    <scope>NUCLEOTIDE SEQUENCE [LARGE SCALE GENOMIC DNA]</scope>
</reference>
<dbReference type="Gene3D" id="1.10.1370.10">
    <property type="entry name" value="Neurolysin, domain 3"/>
    <property type="match status" value="1"/>
</dbReference>
<dbReference type="OrthoDB" id="17530at2759"/>
<dbReference type="Pfam" id="PF01432">
    <property type="entry name" value="Peptidase_M3"/>
    <property type="match status" value="1"/>
</dbReference>
<comment type="similarity">
    <text evidence="2 10">Belongs to the peptidase M3 family.</text>
</comment>
<evidence type="ECO:0000256" key="11">
    <source>
        <dbReference type="SAM" id="MobiDB-lite"/>
    </source>
</evidence>
<dbReference type="GO" id="GO:0006508">
    <property type="term" value="P:proteolysis"/>
    <property type="evidence" value="ECO:0007669"/>
    <property type="project" value="UniProtKB-KW"/>
</dbReference>
<keyword evidence="5 10" id="KW-0378">Hydrolase</keyword>
<feature type="region of interest" description="Disordered" evidence="11">
    <location>
        <begin position="47"/>
        <end position="67"/>
    </location>
</feature>
<keyword evidence="9" id="KW-0496">Mitochondrion</keyword>
<evidence type="ECO:0000313" key="14">
    <source>
        <dbReference type="Proteomes" id="UP000041254"/>
    </source>
</evidence>
<dbReference type="EMBL" id="CDMY01000982">
    <property type="protein sequence ID" value="CEM38320.1"/>
    <property type="molecule type" value="Genomic_DNA"/>
</dbReference>
<evidence type="ECO:0000259" key="12">
    <source>
        <dbReference type="Pfam" id="PF01432"/>
    </source>
</evidence>
<keyword evidence="6 10" id="KW-0862">Zinc</keyword>
<evidence type="ECO:0000313" key="13">
    <source>
        <dbReference type="EMBL" id="CEM38320.1"/>
    </source>
</evidence>
<evidence type="ECO:0000256" key="7">
    <source>
        <dbReference type="ARBA" id="ARBA00022946"/>
    </source>
</evidence>
<evidence type="ECO:0000256" key="5">
    <source>
        <dbReference type="ARBA" id="ARBA00022801"/>
    </source>
</evidence>
<accession>A0A0G4H3T8</accession>
<feature type="domain" description="Peptidase M3A/M3B catalytic" evidence="12">
    <location>
        <begin position="284"/>
        <end position="724"/>
    </location>
</feature>
<proteinExistence type="inferred from homology"/>
<dbReference type="STRING" id="1169540.A0A0G4H3T8"/>
<sequence length="781" mass="86504">MLLRLSRPLRNAVHSLRPSPAAAHSGQQHHSTAQHVSCRPFFSWIKKRRRSDGPPPSQSTEPGLVGLPGVFKPPDFVDLAREVVRDSRRLLSSGNEDFGRTAKHAVHTLDAVSNALCKVADAGELVRTLSNDPEWVQSSNEVVNEISGCIAHFNLDTHIYRTLTGLEERGRGEGGVADLTEEERRVFVAMREAMEQQGVHLPEGEREMAIANIKMESELAYDVIAMSRSQQRGLWLSSDALTKAFDATDFDVTKHLGTLQRRHSGGEEQVYVAEDSSVARAIVNYAKDPKLRERVFNLSSQSNQEVESLLVELLSTRQQLAQSRGYQNWNHYSQREGILRQPSQVEGFLSDVLEGLRPGIACELETLSRMKRAVEGGGKGDGLMPADLHYWTNVYKRKHAADTADKMKPYLTLSSLFAGVRHVLSHLFEVDLRPTPAHPRELWHSDVLKFTLHPLNAPQDGSSVPLGTLYVDPWDRPGKNVDSAQFTVRCSKNMGWLREHGISLGGTLQDMGVVDGYQTPCTALALRLSPPAPALSFSAADRMKGTFVSAAEAKNVFHEFGHVTHALLSHTEMQHMSGTRGAVDYVEFPSHLFEHFGSVPDCISAFLRHCRTDETMPQELVLYALIDQGFYHYGKPPFGVSAVQSHLASYLQTFGALTAHPTDAAPAPLLSYLSPPALATFDHLVHYGGSYYCYLYCRVLSSYLWHAGSFAHGDPWARDKGRRLEAIFRSGSVTPTLGSVLTLVDGSAVDTCEFRVSEDAPEKIPLEPYLRDLRQGLPAGD</sequence>
<evidence type="ECO:0000256" key="1">
    <source>
        <dbReference type="ARBA" id="ARBA00004173"/>
    </source>
</evidence>
<gene>
    <name evidence="13" type="ORF">Vbra_6514</name>
</gene>
<dbReference type="InterPro" id="IPR024077">
    <property type="entry name" value="Neurolysin/TOP_dom2"/>
</dbReference>
<dbReference type="GO" id="GO:0004222">
    <property type="term" value="F:metalloendopeptidase activity"/>
    <property type="evidence" value="ECO:0007669"/>
    <property type="project" value="InterPro"/>
</dbReference>
<keyword evidence="7" id="KW-0809">Transit peptide</keyword>
<dbReference type="PANTHER" id="PTHR11804">
    <property type="entry name" value="PROTEASE M3 THIMET OLIGOPEPTIDASE-RELATED"/>
    <property type="match status" value="1"/>
</dbReference>
<dbReference type="InterPro" id="IPR045090">
    <property type="entry name" value="Pept_M3A_M3B"/>
</dbReference>
<evidence type="ECO:0000256" key="9">
    <source>
        <dbReference type="ARBA" id="ARBA00023128"/>
    </source>
</evidence>
<dbReference type="InterPro" id="IPR033851">
    <property type="entry name" value="M3A_MIP"/>
</dbReference>
<evidence type="ECO:0000256" key="2">
    <source>
        <dbReference type="ARBA" id="ARBA00006040"/>
    </source>
</evidence>
<dbReference type="GO" id="GO:0005739">
    <property type="term" value="C:mitochondrion"/>
    <property type="evidence" value="ECO:0007669"/>
    <property type="project" value="UniProtKB-SubCell"/>
</dbReference>
<dbReference type="InterPro" id="IPR001567">
    <property type="entry name" value="Pept_M3A_M3B_dom"/>
</dbReference>
<dbReference type="Proteomes" id="UP000041254">
    <property type="component" value="Unassembled WGS sequence"/>
</dbReference>
<evidence type="ECO:0000256" key="8">
    <source>
        <dbReference type="ARBA" id="ARBA00023049"/>
    </source>
</evidence>
<keyword evidence="8 10" id="KW-0482">Metalloprotease</keyword>
<keyword evidence="3 10" id="KW-0645">Protease</keyword>
<dbReference type="GO" id="GO:0046872">
    <property type="term" value="F:metal ion binding"/>
    <property type="evidence" value="ECO:0007669"/>
    <property type="project" value="UniProtKB-UniRule"/>
</dbReference>
<dbReference type="PhylomeDB" id="A0A0G4H3T8"/>
<dbReference type="Gene3D" id="3.40.390.10">
    <property type="entry name" value="Collagenase (Catalytic Domain)"/>
    <property type="match status" value="1"/>
</dbReference>
<protein>
    <recommendedName>
        <fullName evidence="12">Peptidase M3A/M3B catalytic domain-containing protein</fullName>
    </recommendedName>
</protein>
<dbReference type="SUPFAM" id="SSF55486">
    <property type="entry name" value="Metalloproteases ('zincins'), catalytic domain"/>
    <property type="match status" value="1"/>
</dbReference>
<dbReference type="AlphaFoldDB" id="A0A0G4H3T8"/>